<reference evidence="3" key="1">
    <citation type="submission" date="2017-03" db="EMBL/GenBank/DDBJ databases">
        <title>Phytopthora megakarya and P. palmivora, two closely related causual agents of cacao black pod achieved similar genome size and gene model numbers by different mechanisms.</title>
        <authorList>
            <person name="Ali S."/>
            <person name="Shao J."/>
            <person name="Larry D.J."/>
            <person name="Kronmiller B."/>
            <person name="Shen D."/>
            <person name="Strem M.D."/>
            <person name="Melnick R.L."/>
            <person name="Guiltinan M.J."/>
            <person name="Tyler B.M."/>
            <person name="Meinhardt L.W."/>
            <person name="Bailey B.A."/>
        </authorList>
    </citation>
    <scope>NUCLEOTIDE SEQUENCE [LARGE SCALE GENOMIC DNA]</scope>
    <source>
        <strain evidence="3">zdho120</strain>
    </source>
</reference>
<sequence>MDQRKSETPREFYYRLNKTTAKAGIDICSTSKLRDQHVKTFIRKLTDKQLRATLQGQRIRSMTDLEFILKQNDEDRHEKTDASLSRVRDFRADNQHMRHYRPKQFGKAYVVTHSEDESEDGDDEWGSSSEDEEPPTKSDLSVPKANQSESFAKQKDAWKSEMRQEVTQEVFRIMDNSGWKHPNGTVMKEAIRRIIGGRTLNANDATNSAILLESVESDCVTSAKDIMMASVTTPRSYEDRRHLHNKASSI</sequence>
<accession>A0A225W6V9</accession>
<comment type="caution">
    <text evidence="2">The sequence shown here is derived from an EMBL/GenBank/DDBJ whole genome shotgun (WGS) entry which is preliminary data.</text>
</comment>
<evidence type="ECO:0000313" key="2">
    <source>
        <dbReference type="EMBL" id="OWZ13322.1"/>
    </source>
</evidence>
<feature type="region of interest" description="Disordered" evidence="1">
    <location>
        <begin position="113"/>
        <end position="160"/>
    </location>
</feature>
<evidence type="ECO:0000256" key="1">
    <source>
        <dbReference type="SAM" id="MobiDB-lite"/>
    </source>
</evidence>
<dbReference type="EMBL" id="NBNE01001610">
    <property type="protein sequence ID" value="OWZ13322.1"/>
    <property type="molecule type" value="Genomic_DNA"/>
</dbReference>
<dbReference type="Proteomes" id="UP000198211">
    <property type="component" value="Unassembled WGS sequence"/>
</dbReference>
<gene>
    <name evidence="2" type="ORF">PHMEG_00013370</name>
</gene>
<keyword evidence="3" id="KW-1185">Reference proteome</keyword>
<name>A0A225W6V9_9STRA</name>
<proteinExistence type="predicted"/>
<protein>
    <submittedName>
        <fullName evidence="2">Uncharacterized protein</fullName>
    </submittedName>
</protein>
<feature type="compositionally biased region" description="Acidic residues" evidence="1">
    <location>
        <begin position="116"/>
        <end position="133"/>
    </location>
</feature>
<dbReference type="AlphaFoldDB" id="A0A225W6V9"/>
<organism evidence="2 3">
    <name type="scientific">Phytophthora megakarya</name>
    <dbReference type="NCBI Taxonomy" id="4795"/>
    <lineage>
        <taxon>Eukaryota</taxon>
        <taxon>Sar</taxon>
        <taxon>Stramenopiles</taxon>
        <taxon>Oomycota</taxon>
        <taxon>Peronosporomycetes</taxon>
        <taxon>Peronosporales</taxon>
        <taxon>Peronosporaceae</taxon>
        <taxon>Phytophthora</taxon>
    </lineage>
</organism>
<evidence type="ECO:0000313" key="3">
    <source>
        <dbReference type="Proteomes" id="UP000198211"/>
    </source>
</evidence>